<dbReference type="Proteomes" id="UP000198817">
    <property type="component" value="Unassembled WGS sequence"/>
</dbReference>
<dbReference type="InterPro" id="IPR000524">
    <property type="entry name" value="Tscrpt_reg_HTH_GntR"/>
</dbReference>
<evidence type="ECO:0000256" key="2">
    <source>
        <dbReference type="ARBA" id="ARBA00023125"/>
    </source>
</evidence>
<dbReference type="AlphaFoldDB" id="A0A1I7GPT5"/>
<reference evidence="5 6" key="1">
    <citation type="submission" date="2016-10" db="EMBL/GenBank/DDBJ databases">
        <authorList>
            <person name="de Groot N.N."/>
        </authorList>
    </citation>
    <scope>NUCLEOTIDE SEQUENCE [LARGE SCALE GENOMIC DNA]</scope>
    <source>
        <strain evidence="5 6">KHGC13</strain>
    </source>
</reference>
<dbReference type="Pfam" id="PF00392">
    <property type="entry name" value="GntR"/>
    <property type="match status" value="1"/>
</dbReference>
<evidence type="ECO:0000259" key="4">
    <source>
        <dbReference type="PROSITE" id="PS50949"/>
    </source>
</evidence>
<organism evidence="5 6">
    <name type="scientific">Eubacterium pyruvativorans</name>
    <dbReference type="NCBI Taxonomy" id="155865"/>
    <lineage>
        <taxon>Bacteria</taxon>
        <taxon>Bacillati</taxon>
        <taxon>Bacillota</taxon>
        <taxon>Clostridia</taxon>
        <taxon>Eubacteriales</taxon>
        <taxon>Eubacteriaceae</taxon>
        <taxon>Eubacterium</taxon>
    </lineage>
</organism>
<dbReference type="GO" id="GO:0003700">
    <property type="term" value="F:DNA-binding transcription factor activity"/>
    <property type="evidence" value="ECO:0007669"/>
    <property type="project" value="InterPro"/>
</dbReference>
<dbReference type="SUPFAM" id="SSF48008">
    <property type="entry name" value="GntR ligand-binding domain-like"/>
    <property type="match status" value="1"/>
</dbReference>
<feature type="domain" description="HTH gntR-type" evidence="4">
    <location>
        <begin position="27"/>
        <end position="95"/>
    </location>
</feature>
<dbReference type="PROSITE" id="PS50949">
    <property type="entry name" value="HTH_GNTR"/>
    <property type="match status" value="1"/>
</dbReference>
<dbReference type="InterPro" id="IPR011711">
    <property type="entry name" value="GntR_C"/>
</dbReference>
<proteinExistence type="predicted"/>
<dbReference type="SMART" id="SM00345">
    <property type="entry name" value="HTH_GNTR"/>
    <property type="match status" value="1"/>
</dbReference>
<evidence type="ECO:0000313" key="6">
    <source>
        <dbReference type="Proteomes" id="UP000198817"/>
    </source>
</evidence>
<evidence type="ECO:0000256" key="3">
    <source>
        <dbReference type="ARBA" id="ARBA00023163"/>
    </source>
</evidence>
<name>A0A1I7GPT5_9FIRM</name>
<keyword evidence="3" id="KW-0804">Transcription</keyword>
<keyword evidence="1" id="KW-0805">Transcription regulation</keyword>
<dbReference type="PANTHER" id="PTHR43537">
    <property type="entry name" value="TRANSCRIPTIONAL REGULATOR, GNTR FAMILY"/>
    <property type="match status" value="1"/>
</dbReference>
<dbReference type="GO" id="GO:0003677">
    <property type="term" value="F:DNA binding"/>
    <property type="evidence" value="ECO:0007669"/>
    <property type="project" value="UniProtKB-KW"/>
</dbReference>
<gene>
    <name evidence="5" type="ORF">SAMN05216508_10850</name>
</gene>
<keyword evidence="6" id="KW-1185">Reference proteome</keyword>
<dbReference type="SMART" id="SM00895">
    <property type="entry name" value="FCD"/>
    <property type="match status" value="1"/>
</dbReference>
<dbReference type="STRING" id="155865.SAMN05216515_10819"/>
<evidence type="ECO:0000313" key="5">
    <source>
        <dbReference type="EMBL" id="SFU50361.1"/>
    </source>
</evidence>
<dbReference type="Gene3D" id="1.10.10.10">
    <property type="entry name" value="Winged helix-like DNA-binding domain superfamily/Winged helix DNA-binding domain"/>
    <property type="match status" value="1"/>
</dbReference>
<dbReference type="Pfam" id="PF07729">
    <property type="entry name" value="FCD"/>
    <property type="match status" value="1"/>
</dbReference>
<keyword evidence="2" id="KW-0238">DNA-binding</keyword>
<dbReference type="InterPro" id="IPR036390">
    <property type="entry name" value="WH_DNA-bd_sf"/>
</dbReference>
<accession>A0A1I7GPT5</accession>
<dbReference type="InterPro" id="IPR008920">
    <property type="entry name" value="TF_FadR/GntR_C"/>
</dbReference>
<dbReference type="PANTHER" id="PTHR43537:SF5">
    <property type="entry name" value="UXU OPERON TRANSCRIPTIONAL REGULATOR"/>
    <property type="match status" value="1"/>
</dbReference>
<protein>
    <submittedName>
        <fullName evidence="5">Transcriptional regulator, GntR family</fullName>
    </submittedName>
</protein>
<dbReference type="Gene3D" id="1.20.120.530">
    <property type="entry name" value="GntR ligand-binding domain-like"/>
    <property type="match status" value="1"/>
</dbReference>
<dbReference type="EMBL" id="FPBT01000008">
    <property type="protein sequence ID" value="SFU50361.1"/>
    <property type="molecule type" value="Genomic_DNA"/>
</dbReference>
<evidence type="ECO:0000256" key="1">
    <source>
        <dbReference type="ARBA" id="ARBA00023015"/>
    </source>
</evidence>
<dbReference type="RefSeq" id="WP_177207393.1">
    <property type="nucleotide sequence ID" value="NZ_FOWF01000008.1"/>
</dbReference>
<sequence>MGVKMNLGTTSLDPKELERRKEENPFARISDIVYQMLEEAILSSELEPDTRLNTAKIAEHLAVSGTPVSTAIQRLADNGLVTETVGDNGKYHNYYVFDITNESLAELFEARSSLEAEVAMICANRAPVIDLSAMEKLAADFRDAWEECASDPESAVPVAERARLDADFHESLVYATDNKYIIDMYEAIKPSIRYTSIRTAEFITGADQEKGMRLLGAQHLSICKAIRSGYPETARSVMIHHIEYSFRRCLMDRIEKARKKERK</sequence>
<dbReference type="InterPro" id="IPR036388">
    <property type="entry name" value="WH-like_DNA-bd_sf"/>
</dbReference>
<dbReference type="SUPFAM" id="SSF46785">
    <property type="entry name" value="Winged helix' DNA-binding domain"/>
    <property type="match status" value="1"/>
</dbReference>